<dbReference type="KEGG" id="mng:MNEG_5131"/>
<dbReference type="CDD" id="cd07023">
    <property type="entry name" value="S49_Sppa_N_C"/>
    <property type="match status" value="1"/>
</dbReference>
<dbReference type="Gene3D" id="3.90.226.10">
    <property type="entry name" value="2-enoyl-CoA Hydratase, Chain A, domain 1"/>
    <property type="match status" value="2"/>
</dbReference>
<evidence type="ECO:0000256" key="4">
    <source>
        <dbReference type="ARBA" id="ARBA00022825"/>
    </source>
</evidence>
<evidence type="ECO:0000256" key="2">
    <source>
        <dbReference type="ARBA" id="ARBA00022670"/>
    </source>
</evidence>
<protein>
    <submittedName>
        <fullName evidence="6">Protease IV</fullName>
        <ecNumber evidence="6">3.4.21.-</ecNumber>
    </submittedName>
</protein>
<dbReference type="EC" id="3.4.21.-" evidence="6"/>
<dbReference type="EMBL" id="KK100969">
    <property type="protein sequence ID" value="KIZ02824.1"/>
    <property type="molecule type" value="Genomic_DNA"/>
</dbReference>
<reference evidence="6 7" key="1">
    <citation type="journal article" date="2013" name="BMC Genomics">
        <title>Reconstruction of the lipid metabolism for the microalga Monoraphidium neglectum from its genome sequence reveals characteristics suitable for biofuel production.</title>
        <authorList>
            <person name="Bogen C."/>
            <person name="Al-Dilaimi A."/>
            <person name="Albersmeier A."/>
            <person name="Wichmann J."/>
            <person name="Grundmann M."/>
            <person name="Rupp O."/>
            <person name="Lauersen K.J."/>
            <person name="Blifernez-Klassen O."/>
            <person name="Kalinowski J."/>
            <person name="Goesmann A."/>
            <person name="Mussgnug J.H."/>
            <person name="Kruse O."/>
        </authorList>
    </citation>
    <scope>NUCLEOTIDE SEQUENCE [LARGE SCALE GENOMIC DNA]</scope>
    <source>
        <strain evidence="6 7">SAG 48.87</strain>
    </source>
</reference>
<evidence type="ECO:0000259" key="5">
    <source>
        <dbReference type="Pfam" id="PF01343"/>
    </source>
</evidence>
<dbReference type="GO" id="GO:0008236">
    <property type="term" value="F:serine-type peptidase activity"/>
    <property type="evidence" value="ECO:0007669"/>
    <property type="project" value="UniProtKB-KW"/>
</dbReference>
<dbReference type="PANTHER" id="PTHR33209">
    <property type="entry name" value="PROTEASE 4"/>
    <property type="match status" value="1"/>
</dbReference>
<dbReference type="InterPro" id="IPR047217">
    <property type="entry name" value="S49_SppA_67K_type_N"/>
</dbReference>
<feature type="domain" description="Peptidase S49" evidence="5">
    <location>
        <begin position="239"/>
        <end position="386"/>
    </location>
</feature>
<keyword evidence="3 6" id="KW-0378">Hydrolase</keyword>
<dbReference type="InterPro" id="IPR029045">
    <property type="entry name" value="ClpP/crotonase-like_dom_sf"/>
</dbReference>
<dbReference type="InterPro" id="IPR004635">
    <property type="entry name" value="Pept_S49_SppA"/>
</dbReference>
<dbReference type="PANTHER" id="PTHR33209:SF1">
    <property type="entry name" value="PEPTIDASE S49 DOMAIN-CONTAINING PROTEIN"/>
    <property type="match status" value="1"/>
</dbReference>
<organism evidence="6 7">
    <name type="scientific">Monoraphidium neglectum</name>
    <dbReference type="NCBI Taxonomy" id="145388"/>
    <lineage>
        <taxon>Eukaryota</taxon>
        <taxon>Viridiplantae</taxon>
        <taxon>Chlorophyta</taxon>
        <taxon>core chlorophytes</taxon>
        <taxon>Chlorophyceae</taxon>
        <taxon>CS clade</taxon>
        <taxon>Sphaeropleales</taxon>
        <taxon>Selenastraceae</taxon>
        <taxon>Monoraphidium</taxon>
    </lineage>
</organism>
<dbReference type="Proteomes" id="UP000054498">
    <property type="component" value="Unassembled WGS sequence"/>
</dbReference>
<evidence type="ECO:0000256" key="3">
    <source>
        <dbReference type="ARBA" id="ARBA00022801"/>
    </source>
</evidence>
<dbReference type="NCBIfam" id="TIGR00706">
    <property type="entry name" value="SppA_dom"/>
    <property type="match status" value="1"/>
</dbReference>
<dbReference type="CDD" id="cd07018">
    <property type="entry name" value="S49_SppA_67K_type"/>
    <property type="match status" value="1"/>
</dbReference>
<keyword evidence="4" id="KW-0720">Serine protease</keyword>
<proteinExistence type="inferred from homology"/>
<evidence type="ECO:0000313" key="7">
    <source>
        <dbReference type="Proteomes" id="UP000054498"/>
    </source>
</evidence>
<keyword evidence="2 6" id="KW-0645">Protease</keyword>
<dbReference type="GO" id="GO:0006508">
    <property type="term" value="P:proteolysis"/>
    <property type="evidence" value="ECO:0007669"/>
    <property type="project" value="UniProtKB-KW"/>
</dbReference>
<name>A0A0D2L7J3_9CHLO</name>
<dbReference type="AlphaFoldDB" id="A0A0D2L7J3"/>
<dbReference type="SUPFAM" id="SSF52096">
    <property type="entry name" value="ClpP/crotonase"/>
    <property type="match status" value="2"/>
</dbReference>
<evidence type="ECO:0000313" key="6">
    <source>
        <dbReference type="EMBL" id="KIZ02824.1"/>
    </source>
</evidence>
<accession>A0A0D2L7J3</accession>
<keyword evidence="7" id="KW-1185">Reference proteome</keyword>
<dbReference type="STRING" id="145388.A0A0D2L7J3"/>
<dbReference type="GeneID" id="25738008"/>
<sequence length="538" mass="55955">MKIATEKEYYLASAFQEIYVPPSASIRLAGFSVAGTFLRGVLDKVGVEPQVKRIGAYKSAGDQLLRKDMSPEQREQLDALLEDIYQHWVETVARARGKSEAEVVALLDEGVYDNKRLEEGGWISGLRYEDQIIDDLKKRTGGKEDQVTKVGLRKYAAVRRGTFGLDGKKRIAVLRTSGAILGQSSGTGSAITPDAVIPKLRALAKDKGVAAVVLRVDSPGGDALASDLMWREIKQLGLKKPVIACMGDVAASGGYYMSMGAQAIVAQPLTITGSIGVVTGKFNLAELYQKAGYSKELISRGRYAQLLAADNRSFSADEAELFDRSAQFAYESFRDKAAASRGMAVEDMQAVAQGRVWSGTRAAARGLVDVVGGLWEAVALAKQAAGIPQEDKVTVVEVSRATTSPLALLGVGASAASLVLASAAAAVAQGASPGTALQRAVGAAAMQQLGAVAAAAGSPFGMSPAVLQALLSGLQQGQVMAFDFDAAGMASGGSSGLLSGPAVAAPSSGSSLFDEDGLGSAVAAADAWLSDALEEWVL</sequence>
<gene>
    <name evidence="6" type="ORF">MNEG_5131</name>
</gene>
<feature type="domain" description="Peptidase S49" evidence="5">
    <location>
        <begin position="8"/>
        <end position="139"/>
    </location>
</feature>
<dbReference type="InterPro" id="IPR047272">
    <property type="entry name" value="S49_SppA_C"/>
</dbReference>
<comment type="similarity">
    <text evidence="1">Belongs to the peptidase S49 family.</text>
</comment>
<dbReference type="RefSeq" id="XP_013901843.1">
    <property type="nucleotide sequence ID" value="XM_014046389.1"/>
</dbReference>
<evidence type="ECO:0000256" key="1">
    <source>
        <dbReference type="ARBA" id="ARBA00008683"/>
    </source>
</evidence>
<dbReference type="Gene3D" id="6.20.330.10">
    <property type="match status" value="1"/>
</dbReference>
<dbReference type="Pfam" id="PF01343">
    <property type="entry name" value="Peptidase_S49"/>
    <property type="match status" value="2"/>
</dbReference>
<dbReference type="OrthoDB" id="45421at2759"/>
<dbReference type="InterPro" id="IPR002142">
    <property type="entry name" value="Peptidase_S49"/>
</dbReference>